<dbReference type="GO" id="GO:0000287">
    <property type="term" value="F:magnesium ion binding"/>
    <property type="evidence" value="ECO:0007669"/>
    <property type="project" value="TreeGrafter"/>
</dbReference>
<gene>
    <name evidence="1" type="ORF">Dia5BBH33_04970</name>
</gene>
<dbReference type="EMBL" id="AP019697">
    <property type="protein sequence ID" value="BBK24562.1"/>
    <property type="molecule type" value="Genomic_DNA"/>
</dbReference>
<dbReference type="GO" id="GO:0016791">
    <property type="term" value="F:phosphatase activity"/>
    <property type="evidence" value="ECO:0007669"/>
    <property type="project" value="UniProtKB-ARBA"/>
</dbReference>
<dbReference type="AlphaFoldDB" id="A0A8E4BRK9"/>
<dbReference type="KEGG" id="dho:Dia5BBH33_04970"/>
<dbReference type="Pfam" id="PF08282">
    <property type="entry name" value="Hydrolase_3"/>
    <property type="match status" value="1"/>
</dbReference>
<dbReference type="OrthoDB" id="9781413at2"/>
<sequence length="266" mass="29357">MSIRMMAIDLDGTLLHDDMTISSYSRDVIKKASEEGFKVVIATGRMCNSARKKMEVLELGNVPVVCYTGAWIMMGETGEAIYQEGMDPKFASKALLWAKEEGLKVTAFWDDKIYMEGPDGTEIKYRKYRTVQPEFLGAAFFNPPKKVTRIVFSDPDPAVRLEIRKAIENKFGDAVDVVFPGDDFVDMHKSGINKATAVKYLADQAGISSSEIMAFGNTENDVPLLRMAGESYAVANADKIALDAAKAVCASNEEDGVAHMIEKRLK</sequence>
<dbReference type="Gene3D" id="3.30.1240.10">
    <property type="match status" value="1"/>
</dbReference>
<dbReference type="InterPro" id="IPR036412">
    <property type="entry name" value="HAD-like_sf"/>
</dbReference>
<dbReference type="NCBIfam" id="TIGR00099">
    <property type="entry name" value="Cof-subfamily"/>
    <property type="match status" value="1"/>
</dbReference>
<dbReference type="Gene3D" id="3.40.50.1000">
    <property type="entry name" value="HAD superfamily/HAD-like"/>
    <property type="match status" value="1"/>
</dbReference>
<dbReference type="InterPro" id="IPR006379">
    <property type="entry name" value="HAD-SF_hydro_IIB"/>
</dbReference>
<dbReference type="GeneID" id="92715716"/>
<evidence type="ECO:0000313" key="2">
    <source>
        <dbReference type="Proteomes" id="UP000320585"/>
    </source>
</evidence>
<dbReference type="RefSeq" id="WP_143332312.1">
    <property type="nucleotide sequence ID" value="NZ_AP019697.1"/>
</dbReference>
<dbReference type="GO" id="GO:0005829">
    <property type="term" value="C:cytosol"/>
    <property type="evidence" value="ECO:0007669"/>
    <property type="project" value="TreeGrafter"/>
</dbReference>
<evidence type="ECO:0000313" key="1">
    <source>
        <dbReference type="EMBL" id="BBK24562.1"/>
    </source>
</evidence>
<dbReference type="PANTHER" id="PTHR10000:SF8">
    <property type="entry name" value="HAD SUPERFAMILY HYDROLASE-LIKE, TYPE 3"/>
    <property type="match status" value="1"/>
</dbReference>
<dbReference type="CDD" id="cd07516">
    <property type="entry name" value="HAD_Pase"/>
    <property type="match status" value="1"/>
</dbReference>
<accession>A0A8E4BRK9</accession>
<proteinExistence type="predicted"/>
<keyword evidence="2" id="KW-1185">Reference proteome</keyword>
<dbReference type="NCBIfam" id="TIGR01484">
    <property type="entry name" value="HAD-SF-IIB"/>
    <property type="match status" value="1"/>
</dbReference>
<dbReference type="SFLD" id="SFLDG01140">
    <property type="entry name" value="C2.B:_Phosphomannomutase_and_P"/>
    <property type="match status" value="1"/>
</dbReference>
<dbReference type="SFLD" id="SFLDS00003">
    <property type="entry name" value="Haloacid_Dehalogenase"/>
    <property type="match status" value="1"/>
</dbReference>
<name>A0A8E4BRK9_9FIRM</name>
<organism evidence="1 2">
    <name type="scientific">Dialister hominis</name>
    <dbReference type="NCBI Taxonomy" id="2582419"/>
    <lineage>
        <taxon>Bacteria</taxon>
        <taxon>Bacillati</taxon>
        <taxon>Bacillota</taxon>
        <taxon>Negativicutes</taxon>
        <taxon>Veillonellales</taxon>
        <taxon>Veillonellaceae</taxon>
        <taxon>Dialister</taxon>
    </lineage>
</organism>
<dbReference type="InterPro" id="IPR000150">
    <property type="entry name" value="Cof"/>
</dbReference>
<dbReference type="InterPro" id="IPR023214">
    <property type="entry name" value="HAD_sf"/>
</dbReference>
<dbReference type="PANTHER" id="PTHR10000">
    <property type="entry name" value="PHOSPHOSERINE PHOSPHATASE"/>
    <property type="match status" value="1"/>
</dbReference>
<reference evidence="2" key="1">
    <citation type="submission" date="2019-05" db="EMBL/GenBank/DDBJ databases">
        <title>Complete genome sequencing of Dialister sp. strain 5BBH33.</title>
        <authorList>
            <person name="Sakamoto M."/>
            <person name="Murakami T."/>
            <person name="Mori H."/>
        </authorList>
    </citation>
    <scope>NUCLEOTIDE SEQUENCE [LARGE SCALE GENOMIC DNA]</scope>
    <source>
        <strain evidence="2">5BBH33</strain>
    </source>
</reference>
<dbReference type="Proteomes" id="UP000320585">
    <property type="component" value="Chromosome"/>
</dbReference>
<dbReference type="SUPFAM" id="SSF56784">
    <property type="entry name" value="HAD-like"/>
    <property type="match status" value="1"/>
</dbReference>
<protein>
    <submittedName>
        <fullName evidence="1">Haloacid dehalogenase</fullName>
    </submittedName>
</protein>